<gene>
    <name evidence="5" type="ordered locus">Pcryo_0619</name>
</gene>
<comment type="similarity">
    <text evidence="1">Belongs to the transferase hexapeptide repeat family.</text>
</comment>
<dbReference type="CDD" id="cd04647">
    <property type="entry name" value="LbH_MAT_like"/>
    <property type="match status" value="1"/>
</dbReference>
<feature type="binding site" evidence="8">
    <location>
        <position position="158"/>
    </location>
    <ligand>
        <name>acetyl-CoA</name>
        <dbReference type="ChEBI" id="CHEBI:57288"/>
    </ligand>
</feature>
<dbReference type="PANTHER" id="PTHR43300">
    <property type="entry name" value="ACETYLTRANSFERASE"/>
    <property type="match status" value="1"/>
</dbReference>
<feature type="binding site" evidence="8">
    <location>
        <position position="124"/>
    </location>
    <ligand>
        <name>CoA</name>
        <dbReference type="ChEBI" id="CHEBI:57287"/>
    </ligand>
</feature>
<dbReference type="InterPro" id="IPR011004">
    <property type="entry name" value="Trimer_LpxA-like_sf"/>
</dbReference>
<dbReference type="KEGG" id="pcr:Pcryo_0619"/>
<evidence type="ECO:0000256" key="4">
    <source>
        <dbReference type="ARBA" id="ARBA00023315"/>
    </source>
</evidence>
<evidence type="ECO:0000256" key="1">
    <source>
        <dbReference type="ARBA" id="ARBA00007274"/>
    </source>
</evidence>
<dbReference type="EMBL" id="CP000323">
    <property type="protein sequence ID" value="ABE74402.1"/>
    <property type="molecule type" value="Genomic_DNA"/>
</dbReference>
<feature type="binding site" evidence="8">
    <location>
        <position position="100"/>
    </location>
    <ligand>
        <name>CoA</name>
        <dbReference type="ChEBI" id="CHEBI:57287"/>
    </ligand>
</feature>
<dbReference type="PDB" id="8VR6">
    <property type="method" value="X-ray"/>
    <property type="resolution" value="1.90 A"/>
    <property type="chains" value="A=1-178"/>
</dbReference>
<name>Q1QD51_PSYCK</name>
<evidence type="ECO:0000256" key="2">
    <source>
        <dbReference type="ARBA" id="ARBA00022679"/>
    </source>
</evidence>
<organism evidence="5 6">
    <name type="scientific">Psychrobacter cryohalolentis (strain ATCC BAA-1226 / DSM 17306 / VKM B-2378 / K5)</name>
    <dbReference type="NCBI Taxonomy" id="335284"/>
    <lineage>
        <taxon>Bacteria</taxon>
        <taxon>Pseudomonadati</taxon>
        <taxon>Pseudomonadota</taxon>
        <taxon>Gammaproteobacteria</taxon>
        <taxon>Moraxellales</taxon>
        <taxon>Moraxellaceae</taxon>
        <taxon>Psychrobacter</taxon>
    </lineage>
</organism>
<dbReference type="SMR" id="Q1QD51"/>
<evidence type="ECO:0007829" key="8">
    <source>
        <dbReference type="PDB" id="8VR7"/>
    </source>
</evidence>
<dbReference type="RefSeq" id="WP_011512970.1">
    <property type="nucleotide sequence ID" value="NC_007969.1"/>
</dbReference>
<protein>
    <submittedName>
        <fullName evidence="5">Acetyltransferase, putative</fullName>
    </submittedName>
</protein>
<dbReference type="Pfam" id="PF14602">
    <property type="entry name" value="Hexapep_2"/>
    <property type="match status" value="1"/>
</dbReference>
<dbReference type="PANTHER" id="PTHR43300:SF11">
    <property type="entry name" value="ACETYLTRANSFERASE RV3034C-RELATED"/>
    <property type="match status" value="1"/>
</dbReference>
<dbReference type="GO" id="GO:0016746">
    <property type="term" value="F:acyltransferase activity"/>
    <property type="evidence" value="ECO:0007669"/>
    <property type="project" value="UniProtKB-KW"/>
</dbReference>
<dbReference type="PROSITE" id="PS00101">
    <property type="entry name" value="HEXAPEP_TRANSFERASES"/>
    <property type="match status" value="1"/>
</dbReference>
<dbReference type="HOGENOM" id="CLU_051638_7_2_6"/>
<dbReference type="eggNOG" id="COG0110">
    <property type="taxonomic scope" value="Bacteria"/>
</dbReference>
<dbReference type="Pfam" id="PF00132">
    <property type="entry name" value="Hexapep"/>
    <property type="match status" value="1"/>
</dbReference>
<keyword evidence="3" id="KW-0677">Repeat</keyword>
<dbReference type="SUPFAM" id="SSF51161">
    <property type="entry name" value="Trimeric LpxA-like enzymes"/>
    <property type="match status" value="1"/>
</dbReference>
<dbReference type="Proteomes" id="UP000002425">
    <property type="component" value="Chromosome"/>
</dbReference>
<feature type="binding site" evidence="8">
    <location>
        <position position="158"/>
    </location>
    <ligand>
        <name>CoA</name>
        <dbReference type="ChEBI" id="CHEBI:57287"/>
    </ligand>
</feature>
<evidence type="ECO:0007829" key="7">
    <source>
        <dbReference type="PDB" id="8VR6"/>
    </source>
</evidence>
<dbReference type="Gene3D" id="2.160.10.10">
    <property type="entry name" value="Hexapeptide repeat proteins"/>
    <property type="match status" value="1"/>
</dbReference>
<feature type="binding site" evidence="8">
    <location>
        <position position="173"/>
    </location>
    <ligand>
        <name>CoA</name>
        <dbReference type="ChEBI" id="CHEBI:57287"/>
    </ligand>
</feature>
<reference evidence="7 8" key="2">
    <citation type="submission" date="2024-01" db="PDB data bank">
        <title>Biochemical Investigation of the Enzymes Required for the Production of 2,3,4-triacetoamido-2,3,4-trideoxy-l-arabinose in Psychrobacter cryohalolentis K5.</title>
        <authorList>
            <person name="Bockhaus N.J."/>
            <person name="Dunsirn M.M."/>
            <person name="Thoden J.B."/>
            <person name="Holden H.M."/>
        </authorList>
    </citation>
    <scope>X-RAY CRYSTALLOGRAPHY (1.75 ANGSTROMS) IN COMPLEX WITH COA AND ACETYL-COA</scope>
</reference>
<feature type="binding site" evidence="8">
    <location>
        <position position="145"/>
    </location>
    <ligand>
        <name>acetyl-CoA</name>
        <dbReference type="ChEBI" id="CHEBI:57288"/>
    </ligand>
</feature>
<feature type="binding site" evidence="8">
    <location>
        <position position="160"/>
    </location>
    <ligand>
        <name>CoA</name>
        <dbReference type="ChEBI" id="CHEBI:57287"/>
    </ligand>
</feature>
<dbReference type="AlphaFoldDB" id="Q1QD51"/>
<reference evidence="5" key="1">
    <citation type="submission" date="2006-03" db="EMBL/GenBank/DDBJ databases">
        <title>Complete sequence of chromosome of Psychrobacter cryohalolentis K5.</title>
        <authorList>
            <consortium name="US DOE Joint Genome Institute"/>
            <person name="Copeland A."/>
            <person name="Lucas S."/>
            <person name="Lapidus A."/>
            <person name="Barry K."/>
            <person name="Detter J.C."/>
            <person name="Glavina del Rio T."/>
            <person name="Hammon N."/>
            <person name="Israni S."/>
            <person name="Dalin E."/>
            <person name="Tice H."/>
            <person name="Pitluck S."/>
            <person name="Brettin T."/>
            <person name="Bruce D."/>
            <person name="Han C."/>
            <person name="Tapia R."/>
            <person name="Sims D.R."/>
            <person name="Gilna P."/>
            <person name="Schmutz J."/>
            <person name="Larimer F."/>
            <person name="Land M."/>
            <person name="Hauser L."/>
            <person name="Kyrpides N."/>
            <person name="Kim E."/>
            <person name="Richardson P."/>
        </authorList>
    </citation>
    <scope>NUCLEOTIDE SEQUENCE</scope>
    <source>
        <strain evidence="5">K5</strain>
    </source>
</reference>
<evidence type="ECO:0000256" key="3">
    <source>
        <dbReference type="ARBA" id="ARBA00022737"/>
    </source>
</evidence>
<dbReference type="InterPro" id="IPR001451">
    <property type="entry name" value="Hexapep"/>
</dbReference>
<keyword evidence="7 8" id="KW-0002">3D-structure</keyword>
<dbReference type="PDB" id="8VRM">
    <property type="method" value="X-ray"/>
    <property type="resolution" value="1.75 A"/>
    <property type="chains" value="A/B/C/D/E/F=1-178"/>
</dbReference>
<sequence length="178" mass="19266">MILLKELKELFFLRTTYYLKKYNRSLPFGDMIVDRWDKAKLLGFGEGTSIYDSSIVLGEVKVGKDTWIGPNTILDGSGGGLIIGSNCSISAGVQIYTHDTVRKSLSGGKADIDKASTRIGSDCYLGPNTIIVKGVKIGDRVVVGANSLVLKDIPSDCKVFGSPAVIITDSLNYQRNNI</sequence>
<feature type="binding site" evidence="8">
    <location>
        <position position="145"/>
    </location>
    <ligand>
        <name>CoA</name>
        <dbReference type="ChEBI" id="CHEBI:57287"/>
    </ligand>
</feature>
<evidence type="ECO:0000313" key="5">
    <source>
        <dbReference type="EMBL" id="ABE74402.1"/>
    </source>
</evidence>
<keyword evidence="2" id="KW-0808">Transferase</keyword>
<feature type="binding site" evidence="8">
    <location>
        <position position="124"/>
    </location>
    <ligand>
        <name>acetyl-CoA</name>
        <dbReference type="ChEBI" id="CHEBI:57288"/>
    </ligand>
</feature>
<feature type="binding site" evidence="8">
    <location>
        <position position="160"/>
    </location>
    <ligand>
        <name>acetyl-CoA</name>
        <dbReference type="ChEBI" id="CHEBI:57288"/>
    </ligand>
</feature>
<proteinExistence type="evidence at protein level"/>
<feature type="binding site" evidence="8">
    <location>
        <position position="100"/>
    </location>
    <ligand>
        <name>acetyl-CoA</name>
        <dbReference type="ChEBI" id="CHEBI:57288"/>
    </ligand>
</feature>
<keyword evidence="6" id="KW-1185">Reference proteome</keyword>
<dbReference type="InterPro" id="IPR018357">
    <property type="entry name" value="Hexapep_transf_CS"/>
</dbReference>
<dbReference type="PDB" id="8VR7">
    <property type="method" value="X-ray"/>
    <property type="resolution" value="1.90 A"/>
    <property type="chains" value="A/B/C/D/E/F=1-178"/>
</dbReference>
<dbReference type="STRING" id="335284.Pcryo_0619"/>
<feature type="binding site" evidence="8">
    <location>
        <position position="98"/>
    </location>
    <ligand>
        <name>CoA</name>
        <dbReference type="ChEBI" id="CHEBI:57287"/>
    </ligand>
</feature>
<accession>Q1QD51</accession>
<feature type="binding site" evidence="8">
    <location>
        <position position="173"/>
    </location>
    <ligand>
        <name>acetyl-CoA</name>
        <dbReference type="ChEBI" id="CHEBI:57288"/>
    </ligand>
</feature>
<keyword evidence="4" id="KW-0012">Acyltransferase</keyword>
<evidence type="ECO:0000313" key="6">
    <source>
        <dbReference type="Proteomes" id="UP000002425"/>
    </source>
</evidence>
<feature type="binding site" evidence="8">
    <location>
        <position position="99"/>
    </location>
    <ligand>
        <name>acetyl-CoA</name>
        <dbReference type="ChEBI" id="CHEBI:57288"/>
    </ligand>
</feature>
<dbReference type="InterPro" id="IPR050179">
    <property type="entry name" value="Trans_hexapeptide_repeat"/>
</dbReference>